<keyword evidence="18" id="KW-0808">Transferase</keyword>
<dbReference type="PROSITE" id="PS50113">
    <property type="entry name" value="PAC"/>
    <property type="match status" value="1"/>
</dbReference>
<name>A0A098G2V7_9GAMM</name>
<keyword evidence="7" id="KW-0547">Nucleotide-binding</keyword>
<dbReference type="CDD" id="cd00082">
    <property type="entry name" value="HisKA"/>
    <property type="match status" value="1"/>
</dbReference>
<dbReference type="NCBIfam" id="TIGR00229">
    <property type="entry name" value="sensory_box"/>
    <property type="match status" value="1"/>
</dbReference>
<dbReference type="SMART" id="SM00073">
    <property type="entry name" value="HPT"/>
    <property type="match status" value="1"/>
</dbReference>
<dbReference type="CDD" id="cd00130">
    <property type="entry name" value="PAS"/>
    <property type="match status" value="1"/>
</dbReference>
<dbReference type="InterPro" id="IPR005467">
    <property type="entry name" value="His_kinase_dom"/>
</dbReference>
<dbReference type="PROSITE" id="PS50109">
    <property type="entry name" value="HIS_KIN"/>
    <property type="match status" value="1"/>
</dbReference>
<accession>A0A098G2V7</accession>
<dbReference type="InterPro" id="IPR035965">
    <property type="entry name" value="PAS-like_dom_sf"/>
</dbReference>
<feature type="modified residue" description="Phosphohistidine" evidence="12">
    <location>
        <position position="753"/>
    </location>
</feature>
<dbReference type="Pfam" id="PF00072">
    <property type="entry name" value="Response_reg"/>
    <property type="match status" value="1"/>
</dbReference>
<dbReference type="PROSITE" id="PS50110">
    <property type="entry name" value="RESPONSE_REGULATORY"/>
    <property type="match status" value="1"/>
</dbReference>
<evidence type="ECO:0000256" key="7">
    <source>
        <dbReference type="ARBA" id="ARBA00022741"/>
    </source>
</evidence>
<protein>
    <recommendedName>
        <fullName evidence="3">histidine kinase</fullName>
        <ecNumber evidence="3">2.7.13.3</ecNumber>
    </recommendedName>
</protein>
<dbReference type="SUPFAM" id="SSF52172">
    <property type="entry name" value="CheY-like"/>
    <property type="match status" value="1"/>
</dbReference>
<dbReference type="InterPro" id="IPR003661">
    <property type="entry name" value="HisK_dim/P_dom"/>
</dbReference>
<keyword evidence="6" id="KW-0812">Transmembrane</keyword>
<feature type="domain" description="Histidine kinase" evidence="14">
    <location>
        <begin position="281"/>
        <end position="503"/>
    </location>
</feature>
<dbReference type="PRINTS" id="PR00344">
    <property type="entry name" value="BCTRLSENSOR"/>
</dbReference>
<dbReference type="Proteomes" id="UP000032430">
    <property type="component" value="Chromosome I"/>
</dbReference>
<dbReference type="SUPFAM" id="SSF55785">
    <property type="entry name" value="PYP-like sensor domain (PAS domain)"/>
    <property type="match status" value="1"/>
</dbReference>
<keyword evidence="4" id="KW-1003">Cell membrane</keyword>
<dbReference type="InterPro" id="IPR036641">
    <property type="entry name" value="HPT_dom_sf"/>
</dbReference>
<dbReference type="InterPro" id="IPR001789">
    <property type="entry name" value="Sig_transdc_resp-reg_receiver"/>
</dbReference>
<evidence type="ECO:0000259" key="16">
    <source>
        <dbReference type="PROSITE" id="PS50113"/>
    </source>
</evidence>
<dbReference type="CDD" id="cd17546">
    <property type="entry name" value="REC_hyHK_CKI1_RcsC-like"/>
    <property type="match status" value="1"/>
</dbReference>
<dbReference type="InterPro" id="IPR000700">
    <property type="entry name" value="PAS-assoc_C"/>
</dbReference>
<dbReference type="STRING" id="1212491.LFA_1396"/>
<dbReference type="CDD" id="cd16922">
    <property type="entry name" value="HATPase_EvgS-ArcB-TorS-like"/>
    <property type="match status" value="1"/>
</dbReference>
<dbReference type="Gene3D" id="1.10.287.130">
    <property type="match status" value="1"/>
</dbReference>
<dbReference type="GO" id="GO:0000155">
    <property type="term" value="F:phosphorelay sensor kinase activity"/>
    <property type="evidence" value="ECO:0007669"/>
    <property type="project" value="InterPro"/>
</dbReference>
<dbReference type="Pfam" id="PF01627">
    <property type="entry name" value="Hpt"/>
    <property type="match status" value="1"/>
</dbReference>
<dbReference type="HOGENOM" id="CLU_000445_114_15_6"/>
<dbReference type="SMART" id="SM00388">
    <property type="entry name" value="HisKA"/>
    <property type="match status" value="1"/>
</dbReference>
<evidence type="ECO:0000259" key="14">
    <source>
        <dbReference type="PROSITE" id="PS50109"/>
    </source>
</evidence>
<dbReference type="InterPro" id="IPR011006">
    <property type="entry name" value="CheY-like_superfamily"/>
</dbReference>
<feature type="domain" description="HPt" evidence="17">
    <location>
        <begin position="714"/>
        <end position="807"/>
    </location>
</feature>
<evidence type="ECO:0000256" key="5">
    <source>
        <dbReference type="ARBA" id="ARBA00022553"/>
    </source>
</evidence>
<evidence type="ECO:0000256" key="12">
    <source>
        <dbReference type="PROSITE-ProRule" id="PRU00110"/>
    </source>
</evidence>
<dbReference type="Gene3D" id="1.20.120.160">
    <property type="entry name" value="HPT domain"/>
    <property type="match status" value="1"/>
</dbReference>
<keyword evidence="18" id="KW-0418">Kinase</keyword>
<dbReference type="Gene3D" id="3.40.50.2300">
    <property type="match status" value="1"/>
</dbReference>
<evidence type="ECO:0000313" key="18">
    <source>
        <dbReference type="EMBL" id="CEG56817.1"/>
    </source>
</evidence>
<dbReference type="SMART" id="SM00448">
    <property type="entry name" value="REC"/>
    <property type="match status" value="1"/>
</dbReference>
<gene>
    <name evidence="18" type="ORF">LFA_1396</name>
</gene>
<dbReference type="Pfam" id="PF08448">
    <property type="entry name" value="PAS_4"/>
    <property type="match status" value="1"/>
</dbReference>
<dbReference type="PANTHER" id="PTHR45339:SF1">
    <property type="entry name" value="HYBRID SIGNAL TRANSDUCTION HISTIDINE KINASE J"/>
    <property type="match status" value="1"/>
</dbReference>
<feature type="domain" description="PAC" evidence="16">
    <location>
        <begin position="211"/>
        <end position="263"/>
    </location>
</feature>
<dbReference type="RefSeq" id="WP_052673871.1">
    <property type="nucleotide sequence ID" value="NZ_LN614827.1"/>
</dbReference>
<keyword evidence="19" id="KW-1185">Reference proteome</keyword>
<dbReference type="Pfam" id="PF00512">
    <property type="entry name" value="HisKA"/>
    <property type="match status" value="1"/>
</dbReference>
<dbReference type="InterPro" id="IPR004358">
    <property type="entry name" value="Sig_transdc_His_kin-like_C"/>
</dbReference>
<keyword evidence="11" id="KW-0472">Membrane</keyword>
<evidence type="ECO:0000256" key="3">
    <source>
        <dbReference type="ARBA" id="ARBA00012438"/>
    </source>
</evidence>
<dbReference type="InterPro" id="IPR013656">
    <property type="entry name" value="PAS_4"/>
</dbReference>
<organism evidence="18 19">
    <name type="scientific">Legionella fallonii LLAP-10</name>
    <dbReference type="NCBI Taxonomy" id="1212491"/>
    <lineage>
        <taxon>Bacteria</taxon>
        <taxon>Pseudomonadati</taxon>
        <taxon>Pseudomonadota</taxon>
        <taxon>Gammaproteobacteria</taxon>
        <taxon>Legionellales</taxon>
        <taxon>Legionellaceae</taxon>
        <taxon>Legionella</taxon>
    </lineage>
</organism>
<reference evidence="19" key="1">
    <citation type="submission" date="2014-09" db="EMBL/GenBank/DDBJ databases">
        <authorList>
            <person name="Gomez-Valero L."/>
        </authorList>
    </citation>
    <scope>NUCLEOTIDE SEQUENCE [LARGE SCALE GENOMIC DNA]</scope>
    <source>
        <strain evidence="19">ATCC700992</strain>
    </source>
</reference>
<dbReference type="SUPFAM" id="SSF55874">
    <property type="entry name" value="ATPase domain of HSP90 chaperone/DNA topoisomerase II/histidine kinase"/>
    <property type="match status" value="1"/>
</dbReference>
<dbReference type="Gene3D" id="3.30.450.20">
    <property type="entry name" value="PAS domain"/>
    <property type="match status" value="1"/>
</dbReference>
<keyword evidence="10" id="KW-0902">Two-component regulatory system</keyword>
<comment type="catalytic activity">
    <reaction evidence="1">
        <text>ATP + protein L-histidine = ADP + protein N-phospho-L-histidine.</text>
        <dbReference type="EC" id="2.7.13.3"/>
    </reaction>
</comment>
<dbReference type="EMBL" id="LN614827">
    <property type="protein sequence ID" value="CEG56817.1"/>
    <property type="molecule type" value="Genomic_DNA"/>
</dbReference>
<feature type="domain" description="Response regulatory" evidence="15">
    <location>
        <begin position="547"/>
        <end position="666"/>
    </location>
</feature>
<evidence type="ECO:0000256" key="11">
    <source>
        <dbReference type="ARBA" id="ARBA00023136"/>
    </source>
</evidence>
<dbReference type="EC" id="2.7.13.3" evidence="3"/>
<keyword evidence="5 13" id="KW-0597">Phosphoprotein</keyword>
<dbReference type="InterPro" id="IPR008207">
    <property type="entry name" value="Sig_transdc_His_kin_Hpt_dom"/>
</dbReference>
<dbReference type="GO" id="GO:0005524">
    <property type="term" value="F:ATP binding"/>
    <property type="evidence" value="ECO:0007669"/>
    <property type="project" value="UniProtKB-KW"/>
</dbReference>
<evidence type="ECO:0000259" key="17">
    <source>
        <dbReference type="PROSITE" id="PS50894"/>
    </source>
</evidence>
<dbReference type="PANTHER" id="PTHR45339">
    <property type="entry name" value="HYBRID SIGNAL TRANSDUCTION HISTIDINE KINASE J"/>
    <property type="match status" value="1"/>
</dbReference>
<dbReference type="GO" id="GO:0005886">
    <property type="term" value="C:plasma membrane"/>
    <property type="evidence" value="ECO:0007669"/>
    <property type="project" value="UniProtKB-SubCell"/>
</dbReference>
<dbReference type="SUPFAM" id="SSF47384">
    <property type="entry name" value="Homodimeric domain of signal transducing histidine kinase"/>
    <property type="match status" value="1"/>
</dbReference>
<dbReference type="SMART" id="SM00387">
    <property type="entry name" value="HATPase_c"/>
    <property type="match status" value="1"/>
</dbReference>
<sequence>MSWIAKKILNFLLNKAFNNSSIHVFWVNSEDAYLGCNESYRKFLCLKSKSDLIGQTQHSFIENLGIRFSNKKMDPENIGSFNRTYFIALNKSVTFQVVQIYFCGITVFFEKDLSDDYESIFSLTEKIDSLQKNQRKTETYLDSLIHLIPANIYWKDTHNVILGSNLSHAKLAGFNDPSEVIGKTDYDFVWKDQADKIIETDQKIMSSQKGIKLEETATLADGQVHTFLTSKEPLLDKDNNVIGTIGISTDITSIKKMEEELRASKIAAEAANQAKTEFIANMSHDIRTPLTGVIGMSKIMEDKTNDAEEKQYAHWVNESGKQLLSLLNGILDVISAENVNDSDLLNETFDLYSSIQDIAELELPTIKLKNLDLIINIPEKVPQYLVSDPTKLHRILLNLVGNSIKFTEKGYIGIDVELLERFEDSVRLRFSVIDTGIGIPEELQSKVFDRFFRVNPSYKGVYKGHGIGLHIAQSYVELLGGEIKLISQVNHGTTFYFDLLLKIGLAENIKYDEPNIVKGMEEKTTNTSLDNQIPLNQPIVINPEAPYLLLVEDSPIALKMLQIAASNVGCRYESAENALLALELIKIKAFDLIVTDVGLPGMSGRELTKAIRQWEKQSNRKRTPIVGLTAHTVGAETEKCLHGGMDKILIKPATFKLIQGIVEEFINHKEKNTANAATIELLKKTDLPPDEELLNISQFPLFDLEKGINILGNKKLLSDMVTLMLHHGIDEDRIKIEQAYAQKDWSKIQSLAHKMKGGAAYCGMIRFKIACEYLERYQKNGQSNLLEELYKQLMDAIDLTKEHISNWLKNQ</sequence>
<keyword evidence="9" id="KW-1133">Transmembrane helix</keyword>
<evidence type="ECO:0000256" key="8">
    <source>
        <dbReference type="ARBA" id="ARBA00022840"/>
    </source>
</evidence>
<dbReference type="KEGG" id="lfa:LFA_1396"/>
<evidence type="ECO:0000313" key="19">
    <source>
        <dbReference type="Proteomes" id="UP000032430"/>
    </source>
</evidence>
<dbReference type="InterPro" id="IPR003594">
    <property type="entry name" value="HATPase_dom"/>
</dbReference>
<evidence type="ECO:0000259" key="15">
    <source>
        <dbReference type="PROSITE" id="PS50110"/>
    </source>
</evidence>
<dbReference type="Gene3D" id="3.30.565.10">
    <property type="entry name" value="Histidine kinase-like ATPase, C-terminal domain"/>
    <property type="match status" value="1"/>
</dbReference>
<keyword evidence="8" id="KW-0067">ATP-binding</keyword>
<dbReference type="PROSITE" id="PS50894">
    <property type="entry name" value="HPT"/>
    <property type="match status" value="1"/>
</dbReference>
<dbReference type="FunFam" id="3.30.565.10:FF:000010">
    <property type="entry name" value="Sensor histidine kinase RcsC"/>
    <property type="match status" value="1"/>
</dbReference>
<dbReference type="AlphaFoldDB" id="A0A098G2V7"/>
<evidence type="ECO:0000256" key="6">
    <source>
        <dbReference type="ARBA" id="ARBA00022692"/>
    </source>
</evidence>
<dbReference type="InterPro" id="IPR036097">
    <property type="entry name" value="HisK_dim/P_sf"/>
</dbReference>
<feature type="modified residue" description="4-aspartylphosphate" evidence="13">
    <location>
        <position position="596"/>
    </location>
</feature>
<evidence type="ECO:0000256" key="4">
    <source>
        <dbReference type="ARBA" id="ARBA00022475"/>
    </source>
</evidence>
<dbReference type="InterPro" id="IPR000014">
    <property type="entry name" value="PAS"/>
</dbReference>
<evidence type="ECO:0000256" key="1">
    <source>
        <dbReference type="ARBA" id="ARBA00000085"/>
    </source>
</evidence>
<evidence type="ECO:0000256" key="2">
    <source>
        <dbReference type="ARBA" id="ARBA00004651"/>
    </source>
</evidence>
<dbReference type="Pfam" id="PF02518">
    <property type="entry name" value="HATPase_c"/>
    <property type="match status" value="1"/>
</dbReference>
<dbReference type="InterPro" id="IPR036890">
    <property type="entry name" value="HATPase_C_sf"/>
</dbReference>
<dbReference type="OrthoDB" id="9770795at2"/>
<evidence type="ECO:0000256" key="10">
    <source>
        <dbReference type="ARBA" id="ARBA00023012"/>
    </source>
</evidence>
<proteinExistence type="predicted"/>
<comment type="subcellular location">
    <subcellularLocation>
        <location evidence="2">Cell membrane</location>
        <topology evidence="2">Multi-pass membrane protein</topology>
    </subcellularLocation>
</comment>
<dbReference type="SUPFAM" id="SSF47226">
    <property type="entry name" value="Histidine-containing phosphotransfer domain, HPT domain"/>
    <property type="match status" value="1"/>
</dbReference>
<evidence type="ECO:0000256" key="13">
    <source>
        <dbReference type="PROSITE-ProRule" id="PRU00169"/>
    </source>
</evidence>
<evidence type="ECO:0000256" key="9">
    <source>
        <dbReference type="ARBA" id="ARBA00022989"/>
    </source>
</evidence>
<dbReference type="CDD" id="cd00088">
    <property type="entry name" value="HPT"/>
    <property type="match status" value="1"/>
</dbReference>